<sequence>MIEPGTIAPDFTLKNQFGEEVTLSSFRGRKPVVLVFFPLAFSGICTGELCEIRDNLGVFNDSDVELFGISVDSHFTQRAFAESQNYDFNLLADFWPHGKVAESFGVFIAESGIANRATIVIDKDGVVAASFVTAPGQAREFATYRDALAQLA</sequence>
<dbReference type="InterPro" id="IPR013766">
    <property type="entry name" value="Thioredoxin_domain"/>
</dbReference>
<reference evidence="4" key="1">
    <citation type="submission" date="2020-05" db="EMBL/GenBank/DDBJ databases">
        <authorList>
            <person name="Chiriac C."/>
            <person name="Salcher M."/>
            <person name="Ghai R."/>
            <person name="Kavagutti S V."/>
        </authorList>
    </citation>
    <scope>NUCLEOTIDE SEQUENCE</scope>
</reference>
<dbReference type="InterPro" id="IPR036249">
    <property type="entry name" value="Thioredoxin-like_sf"/>
</dbReference>
<dbReference type="EMBL" id="CAEZTD010000073">
    <property type="protein sequence ID" value="CAB4564974.1"/>
    <property type="molecule type" value="Genomic_DNA"/>
</dbReference>
<gene>
    <name evidence="4" type="ORF">UFOPK1591_00980</name>
</gene>
<evidence type="ECO:0000256" key="1">
    <source>
        <dbReference type="ARBA" id="ARBA00023002"/>
    </source>
</evidence>
<name>A0A6J6DP83_9ZZZZ</name>
<organism evidence="4">
    <name type="scientific">freshwater metagenome</name>
    <dbReference type="NCBI Taxonomy" id="449393"/>
    <lineage>
        <taxon>unclassified sequences</taxon>
        <taxon>metagenomes</taxon>
        <taxon>ecological metagenomes</taxon>
    </lineage>
</organism>
<proteinExistence type="predicted"/>
<keyword evidence="1" id="KW-0560">Oxidoreductase</keyword>
<dbReference type="FunFam" id="3.40.30.10:FF:000118">
    <property type="entry name" value="Peroxiredoxin AhpE"/>
    <property type="match status" value="1"/>
</dbReference>
<dbReference type="SUPFAM" id="SSF52833">
    <property type="entry name" value="Thioredoxin-like"/>
    <property type="match status" value="1"/>
</dbReference>
<dbReference type="InterPro" id="IPR024706">
    <property type="entry name" value="Peroxiredoxin_AhpC-typ"/>
</dbReference>
<dbReference type="GO" id="GO:0016209">
    <property type="term" value="F:antioxidant activity"/>
    <property type="evidence" value="ECO:0007669"/>
    <property type="project" value="InterPro"/>
</dbReference>
<dbReference type="PIRSF" id="PIRSF000239">
    <property type="entry name" value="AHPC"/>
    <property type="match status" value="1"/>
</dbReference>
<protein>
    <submittedName>
        <fullName evidence="4">Unannotated protein</fullName>
    </submittedName>
</protein>
<dbReference type="PANTHER" id="PTHR43110:SF1">
    <property type="entry name" value="THIOL PEROXIDASE"/>
    <property type="match status" value="1"/>
</dbReference>
<evidence type="ECO:0000259" key="3">
    <source>
        <dbReference type="PROSITE" id="PS51352"/>
    </source>
</evidence>
<dbReference type="PROSITE" id="PS51352">
    <property type="entry name" value="THIOREDOXIN_2"/>
    <property type="match status" value="1"/>
</dbReference>
<dbReference type="InterPro" id="IPR050455">
    <property type="entry name" value="Tpx_Peroxidase_subfamily"/>
</dbReference>
<dbReference type="AlphaFoldDB" id="A0A6J6DP83"/>
<feature type="domain" description="Thioredoxin" evidence="3">
    <location>
        <begin position="2"/>
        <end position="152"/>
    </location>
</feature>
<evidence type="ECO:0000313" key="4">
    <source>
        <dbReference type="EMBL" id="CAB4564974.1"/>
    </source>
</evidence>
<accession>A0A6J6DP83</accession>
<dbReference type="Pfam" id="PF00578">
    <property type="entry name" value="AhpC-TSA"/>
    <property type="match status" value="1"/>
</dbReference>
<dbReference type="InterPro" id="IPR000866">
    <property type="entry name" value="AhpC/TSA"/>
</dbReference>
<dbReference type="CDD" id="cd03018">
    <property type="entry name" value="PRX_AhpE_like"/>
    <property type="match status" value="1"/>
</dbReference>
<evidence type="ECO:0000256" key="2">
    <source>
        <dbReference type="ARBA" id="ARBA00023284"/>
    </source>
</evidence>
<keyword evidence="2" id="KW-0676">Redox-active center</keyword>
<dbReference type="PANTHER" id="PTHR43110">
    <property type="entry name" value="THIOL PEROXIDASE"/>
    <property type="match status" value="1"/>
</dbReference>
<dbReference type="Gene3D" id="3.40.30.10">
    <property type="entry name" value="Glutaredoxin"/>
    <property type="match status" value="1"/>
</dbReference>
<dbReference type="GO" id="GO:0016491">
    <property type="term" value="F:oxidoreductase activity"/>
    <property type="evidence" value="ECO:0007669"/>
    <property type="project" value="UniProtKB-KW"/>
</dbReference>